<gene>
    <name evidence="1" type="ORF">QG37_05991</name>
</gene>
<accession>A0A0L0NV80</accession>
<dbReference type="EMBL" id="LGST01000041">
    <property type="protein sequence ID" value="KND97595.1"/>
    <property type="molecule type" value="Genomic_DNA"/>
</dbReference>
<organism evidence="1 2">
    <name type="scientific">Candidozyma auris</name>
    <name type="common">Yeast</name>
    <name type="synonym">Candida auris</name>
    <dbReference type="NCBI Taxonomy" id="498019"/>
    <lineage>
        <taxon>Eukaryota</taxon>
        <taxon>Fungi</taxon>
        <taxon>Dikarya</taxon>
        <taxon>Ascomycota</taxon>
        <taxon>Saccharomycotina</taxon>
        <taxon>Pichiomycetes</taxon>
        <taxon>Metschnikowiaceae</taxon>
        <taxon>Candidozyma</taxon>
    </lineage>
</organism>
<evidence type="ECO:0000313" key="1">
    <source>
        <dbReference type="EMBL" id="KND97595.1"/>
    </source>
</evidence>
<comment type="caution">
    <text evidence="1">The sequence shown here is derived from an EMBL/GenBank/DDBJ whole genome shotgun (WGS) entry which is preliminary data.</text>
</comment>
<dbReference type="AlphaFoldDB" id="A0A0L0NV80"/>
<proteinExistence type="predicted"/>
<evidence type="ECO:0000313" key="2">
    <source>
        <dbReference type="Proteomes" id="UP000037122"/>
    </source>
</evidence>
<name>A0A0L0NV80_CANAR</name>
<dbReference type="VEuPathDB" id="FungiDB:QG37_05991"/>
<protein>
    <submittedName>
        <fullName evidence="1">Uncharacterized protein</fullName>
    </submittedName>
</protein>
<sequence>MKSSKVDTLEKDSNTMVDPITLKYVYKETSGMTRHIVSVSLLWFITDKFRRGHKKSEKDVSVGPINTLF</sequence>
<dbReference type="Proteomes" id="UP000037122">
    <property type="component" value="Unassembled WGS sequence"/>
</dbReference>
<reference evidence="2" key="1">
    <citation type="journal article" date="2015" name="BMC Genomics">
        <title>Draft genome of a commonly misdiagnosed multidrug resistant pathogen Candida auris.</title>
        <authorList>
            <person name="Chatterjee S."/>
            <person name="Alampalli S.V."/>
            <person name="Nageshan R.K."/>
            <person name="Chettiar S.T."/>
            <person name="Joshi S."/>
            <person name="Tatu U.S."/>
        </authorList>
    </citation>
    <scope>NUCLEOTIDE SEQUENCE [LARGE SCALE GENOMIC DNA]</scope>
    <source>
        <strain evidence="2">6684</strain>
    </source>
</reference>